<accession>A0AAV9ZTX8</accession>
<proteinExistence type="predicted"/>
<dbReference type="EMBL" id="JAWWNJ010000114">
    <property type="protein sequence ID" value="KAK6991982.1"/>
    <property type="molecule type" value="Genomic_DNA"/>
</dbReference>
<organism evidence="1 2">
    <name type="scientific">Favolaschia claudopus</name>
    <dbReference type="NCBI Taxonomy" id="2862362"/>
    <lineage>
        <taxon>Eukaryota</taxon>
        <taxon>Fungi</taxon>
        <taxon>Dikarya</taxon>
        <taxon>Basidiomycota</taxon>
        <taxon>Agaricomycotina</taxon>
        <taxon>Agaricomycetes</taxon>
        <taxon>Agaricomycetidae</taxon>
        <taxon>Agaricales</taxon>
        <taxon>Marasmiineae</taxon>
        <taxon>Mycenaceae</taxon>
        <taxon>Favolaschia</taxon>
    </lineage>
</organism>
<keyword evidence="2" id="KW-1185">Reference proteome</keyword>
<name>A0AAV9ZTX8_9AGAR</name>
<feature type="non-terminal residue" evidence="1">
    <location>
        <position position="148"/>
    </location>
</feature>
<evidence type="ECO:0000313" key="2">
    <source>
        <dbReference type="Proteomes" id="UP001362999"/>
    </source>
</evidence>
<gene>
    <name evidence="1" type="ORF">R3P38DRAFT_3437831</name>
</gene>
<sequence>MPPFASFCGAAVSVHFDSQSTHSRVSLDWVINHGLRTRDSQVSGSLSLPSNCGVISGNFSNVSVASSLNYDLVLGLDWAQSTNNFPSGIVWHMSNGAVDLSQFRSPAVSYAAGTHTPMLPCMDPVSSSVSRGGLDEICTPSPFGVVNP</sequence>
<dbReference type="AlphaFoldDB" id="A0AAV9ZTX8"/>
<protein>
    <submittedName>
        <fullName evidence="1">Uncharacterized protein</fullName>
    </submittedName>
</protein>
<evidence type="ECO:0000313" key="1">
    <source>
        <dbReference type="EMBL" id="KAK6991982.1"/>
    </source>
</evidence>
<reference evidence="1 2" key="1">
    <citation type="journal article" date="2024" name="J Genomics">
        <title>Draft genome sequencing and assembly of Favolaschia claudopus CIRM-BRFM 2984 isolated from oak limbs.</title>
        <authorList>
            <person name="Navarro D."/>
            <person name="Drula E."/>
            <person name="Chaduli D."/>
            <person name="Cazenave R."/>
            <person name="Ahrendt S."/>
            <person name="Wang J."/>
            <person name="Lipzen A."/>
            <person name="Daum C."/>
            <person name="Barry K."/>
            <person name="Grigoriev I.V."/>
            <person name="Favel A."/>
            <person name="Rosso M.N."/>
            <person name="Martin F."/>
        </authorList>
    </citation>
    <scope>NUCLEOTIDE SEQUENCE [LARGE SCALE GENOMIC DNA]</scope>
    <source>
        <strain evidence="1 2">CIRM-BRFM 2984</strain>
    </source>
</reference>
<dbReference type="Proteomes" id="UP001362999">
    <property type="component" value="Unassembled WGS sequence"/>
</dbReference>
<comment type="caution">
    <text evidence="1">The sequence shown here is derived from an EMBL/GenBank/DDBJ whole genome shotgun (WGS) entry which is preliminary data.</text>
</comment>